<dbReference type="EMBL" id="JBANRG010000013">
    <property type="protein sequence ID" value="KAK7461394.1"/>
    <property type="molecule type" value="Genomic_DNA"/>
</dbReference>
<evidence type="ECO:0000313" key="3">
    <source>
        <dbReference type="Proteomes" id="UP001498398"/>
    </source>
</evidence>
<sequence length="356" mass="40618">MMHAPLHGRALPHAPCAPLYPQTISHDQRGYAYGPGSEQYSPPQAPLLSPPQLIYNPIPARRPPIIRENINSPCLFPSQPRTSDSPLEYVLNQQARTEPAKVSTKKVAECREDEEDQEEKCRRYVLQKYQEGRLREGKSIEEEDVHPVYRQDYIVDDRSCDNTPSPHHSLSFSEDDQEEKCRRYFLQRYQEDRLREGKSIEEEDIHPVYKQNYIVDDRSCGNTPGLYHSPSDSESSVATLLTSESKSPKESSSRWPPSAPPPEFLPHPDNVFGPFFGGAVQHQYRDYHDDKPRWPPSAPSAKDLPPLEAFLAPTTYHSIPRYPDTGIWNIQTIYAPKPRSVQTMSALRAIISWGGD</sequence>
<keyword evidence="3" id="KW-1185">Reference proteome</keyword>
<dbReference type="Proteomes" id="UP001498398">
    <property type="component" value="Unassembled WGS sequence"/>
</dbReference>
<reference evidence="2 3" key="1">
    <citation type="submission" date="2024-01" db="EMBL/GenBank/DDBJ databases">
        <title>A draft genome for the cacao thread blight pathogen Marasmiellus scandens.</title>
        <authorList>
            <person name="Baruah I.K."/>
            <person name="Leung J."/>
            <person name="Bukari Y."/>
            <person name="Amoako-Attah I."/>
            <person name="Meinhardt L.W."/>
            <person name="Bailey B.A."/>
            <person name="Cohen S.P."/>
        </authorList>
    </citation>
    <scope>NUCLEOTIDE SEQUENCE [LARGE SCALE GENOMIC DNA]</scope>
    <source>
        <strain evidence="2 3">GH-19</strain>
    </source>
</reference>
<comment type="caution">
    <text evidence="2">The sequence shown here is derived from an EMBL/GenBank/DDBJ whole genome shotgun (WGS) entry which is preliminary data.</text>
</comment>
<feature type="compositionally biased region" description="Polar residues" evidence="1">
    <location>
        <begin position="230"/>
        <end position="242"/>
    </location>
</feature>
<evidence type="ECO:0000256" key="1">
    <source>
        <dbReference type="SAM" id="MobiDB-lite"/>
    </source>
</evidence>
<feature type="region of interest" description="Disordered" evidence="1">
    <location>
        <begin position="221"/>
        <end position="264"/>
    </location>
</feature>
<protein>
    <submittedName>
        <fullName evidence="2">Uncharacterized protein</fullName>
    </submittedName>
</protein>
<gene>
    <name evidence="2" type="ORF">VKT23_008572</name>
</gene>
<name>A0ABR1JMX7_9AGAR</name>
<evidence type="ECO:0000313" key="2">
    <source>
        <dbReference type="EMBL" id="KAK7461394.1"/>
    </source>
</evidence>
<proteinExistence type="predicted"/>
<accession>A0ABR1JMX7</accession>
<organism evidence="2 3">
    <name type="scientific">Marasmiellus scandens</name>
    <dbReference type="NCBI Taxonomy" id="2682957"/>
    <lineage>
        <taxon>Eukaryota</taxon>
        <taxon>Fungi</taxon>
        <taxon>Dikarya</taxon>
        <taxon>Basidiomycota</taxon>
        <taxon>Agaricomycotina</taxon>
        <taxon>Agaricomycetes</taxon>
        <taxon>Agaricomycetidae</taxon>
        <taxon>Agaricales</taxon>
        <taxon>Marasmiineae</taxon>
        <taxon>Omphalotaceae</taxon>
        <taxon>Marasmiellus</taxon>
    </lineage>
</organism>